<dbReference type="Pfam" id="PF00378">
    <property type="entry name" value="ECH_1"/>
    <property type="match status" value="1"/>
</dbReference>
<dbReference type="GO" id="GO:0003857">
    <property type="term" value="F:(3S)-3-hydroxyacyl-CoA dehydrogenase (NAD+) activity"/>
    <property type="evidence" value="ECO:0007669"/>
    <property type="project" value="UniProtKB-EC"/>
</dbReference>
<dbReference type="SUPFAM" id="SSF48179">
    <property type="entry name" value="6-phosphogluconate dehydrogenase C-terminal domain-like"/>
    <property type="match status" value="2"/>
</dbReference>
<dbReference type="GO" id="GO:0070403">
    <property type="term" value="F:NAD+ binding"/>
    <property type="evidence" value="ECO:0007669"/>
    <property type="project" value="InterPro"/>
</dbReference>
<keyword evidence="12" id="KW-0456">Lyase</keyword>
<comment type="subunit">
    <text evidence="4">Monomer.</text>
</comment>
<dbReference type="PANTHER" id="PTHR23309">
    <property type="entry name" value="3-HYDROXYACYL-COA DEHYROGENASE"/>
    <property type="match status" value="1"/>
</dbReference>
<keyword evidence="10" id="KW-0576">Peroxisome</keyword>
<evidence type="ECO:0000256" key="1">
    <source>
        <dbReference type="ARBA" id="ARBA00004275"/>
    </source>
</evidence>
<dbReference type="SUPFAM" id="SSF52096">
    <property type="entry name" value="ClpP/crotonase"/>
    <property type="match status" value="1"/>
</dbReference>
<dbReference type="GO" id="GO:0004300">
    <property type="term" value="F:enoyl-CoA hydratase activity"/>
    <property type="evidence" value="ECO:0007669"/>
    <property type="project" value="UniProtKB-ARBA"/>
</dbReference>
<evidence type="ECO:0000256" key="11">
    <source>
        <dbReference type="ARBA" id="ARBA00023235"/>
    </source>
</evidence>
<evidence type="ECO:0000259" key="17">
    <source>
        <dbReference type="Pfam" id="PF02737"/>
    </source>
</evidence>
<dbReference type="FunFam" id="1.10.1040.50:FF:000006">
    <property type="entry name" value="Peroxisomal bifunctional enzyme"/>
    <property type="match status" value="1"/>
</dbReference>
<comment type="catalytic activity">
    <reaction evidence="14">
        <text>a (3S)-3-hydroxyacyl-CoA + NAD(+) = a 3-oxoacyl-CoA + NADH + H(+)</text>
        <dbReference type="Rhea" id="RHEA:22432"/>
        <dbReference type="ChEBI" id="CHEBI:15378"/>
        <dbReference type="ChEBI" id="CHEBI:57318"/>
        <dbReference type="ChEBI" id="CHEBI:57540"/>
        <dbReference type="ChEBI" id="CHEBI:57945"/>
        <dbReference type="ChEBI" id="CHEBI:90726"/>
        <dbReference type="EC" id="1.1.1.35"/>
    </reaction>
</comment>
<dbReference type="FunFam" id="3.40.50.720:FF:000009">
    <property type="entry name" value="Fatty oxidation complex, alpha subunit"/>
    <property type="match status" value="1"/>
</dbReference>
<dbReference type="RefSeq" id="WP_020819565.1">
    <property type="nucleotide sequence ID" value="NZ_JANF02000071.1"/>
</dbReference>
<dbReference type="Proteomes" id="UP000028135">
    <property type="component" value="Unassembled WGS sequence"/>
</dbReference>
<dbReference type="PROSITE" id="PS00166">
    <property type="entry name" value="ENOYL_COA_HYDRATASE"/>
    <property type="match status" value="1"/>
</dbReference>
<dbReference type="GO" id="GO:0006635">
    <property type="term" value="P:fatty acid beta-oxidation"/>
    <property type="evidence" value="ECO:0007669"/>
    <property type="project" value="UniProtKB-UniPathway"/>
</dbReference>
<proteinExistence type="inferred from homology"/>
<evidence type="ECO:0000313" key="20">
    <source>
        <dbReference type="Proteomes" id="UP000028135"/>
    </source>
</evidence>
<dbReference type="SUPFAM" id="SSF51735">
    <property type="entry name" value="NAD(P)-binding Rossmann-fold domains"/>
    <property type="match status" value="1"/>
</dbReference>
<gene>
    <name evidence="19" type="ORF">AL00_15610</name>
    <name evidence="18" type="ORF">AL00_18865</name>
</gene>
<feature type="domain" description="3-hydroxyacyl-CoA dehydrogenase NAD binding" evidence="17">
    <location>
        <begin position="299"/>
        <end position="474"/>
    </location>
</feature>
<evidence type="ECO:0000313" key="19">
    <source>
        <dbReference type="EMBL" id="KER35495.1"/>
    </source>
</evidence>
<comment type="similarity">
    <text evidence="15">Belongs to the enoyl-CoA hydratase/isomerase family.</text>
</comment>
<dbReference type="CDD" id="cd06558">
    <property type="entry name" value="crotonase-like"/>
    <property type="match status" value="1"/>
</dbReference>
<keyword evidence="9" id="KW-0443">Lipid metabolism</keyword>
<evidence type="ECO:0000256" key="14">
    <source>
        <dbReference type="ARBA" id="ARBA00049556"/>
    </source>
</evidence>
<sequence length="687" mass="73831">MTEVAKLEKHGPIAVLTIDSPPVNALGLDVRRALLKYISMAEADPEIEAVILACAGQTFFAGADISEFGKPFQAPDLSVVCRHIENSSKIIVAAIHGTALGGGLEVALCCHYRIAVPSARLGLPEVALGLLPGAGGTQRIPRLIGARKALEFITGGAPVSASAAREMGIVDEVADEGALVGSAFEYVRKLMARGAPLRRVRDLEDRIAADRQQPELFDEFRRSNARAFRSKDAPESIVKAIEAAVALPFEEGLAREFELFVELEKGLQAKAQIHAFFAERTASKVKDVPGDTPVLPVRTVGVVGAGTMGGGIAMNFLNVGIPVHIVEAAQANLDRGIATIRRNYEISLKRGKLSAEALERRMSLLHATLDLGDLRDCDLIIEAVFESMPLKQEIFAKLDAVARDGAILASNTSFLDLNQIARATSRPDHVIGLHFFSPANVMPLLEVVRGDATAKPVVATAMKLARKIGKVPVLSGVCDGFIANRAMRARTEQADLLLLQNLSPDEIDAAIYDYGFAMGPFRMLDLVGLDVIGRDSTERSVAKDLVAAGRMGQKSGGGYYDYDEARAARPSEAALDIIRAHAAWKGIAQRSFSREEIVARLLHPVVNEGAKILEEGIAMRASDIDVAMIKGYNWPVQTGGPMFWADAVGLPRIVETMKALEAEQGEAMRPSRLLVELAESGRTFGSL</sequence>
<dbReference type="Pfam" id="PF00725">
    <property type="entry name" value="3HCDH"/>
    <property type="match status" value="2"/>
</dbReference>
<evidence type="ECO:0000256" key="15">
    <source>
        <dbReference type="RuleBase" id="RU003707"/>
    </source>
</evidence>
<evidence type="ECO:0000259" key="16">
    <source>
        <dbReference type="Pfam" id="PF00725"/>
    </source>
</evidence>
<evidence type="ECO:0000256" key="10">
    <source>
        <dbReference type="ARBA" id="ARBA00023140"/>
    </source>
</evidence>
<keyword evidence="13" id="KW-0511">Multifunctional enzyme</keyword>
<dbReference type="Gene3D" id="3.40.50.720">
    <property type="entry name" value="NAD(P)-binding Rossmann-like Domain"/>
    <property type="match status" value="1"/>
</dbReference>
<feature type="domain" description="3-hydroxyacyl-CoA dehydrogenase C-terminal" evidence="16">
    <location>
        <begin position="480"/>
        <end position="562"/>
    </location>
</feature>
<dbReference type="Gene3D" id="3.90.226.10">
    <property type="entry name" value="2-enoyl-CoA Hydratase, Chain A, domain 1"/>
    <property type="match status" value="1"/>
</dbReference>
<dbReference type="InterPro" id="IPR029045">
    <property type="entry name" value="ClpP/crotonase-like_dom_sf"/>
</dbReference>
<dbReference type="InterPro" id="IPR036291">
    <property type="entry name" value="NAD(P)-bd_dom_sf"/>
</dbReference>
<dbReference type="InterPro" id="IPR006176">
    <property type="entry name" value="3-OHacyl-CoA_DH_NAD-bd"/>
</dbReference>
<comment type="caution">
    <text evidence="19">The sequence shown here is derived from an EMBL/GenBank/DDBJ whole genome shotgun (WGS) entry which is preliminary data.</text>
</comment>
<dbReference type="Pfam" id="PF02737">
    <property type="entry name" value="3HCDH_N"/>
    <property type="match status" value="1"/>
</dbReference>
<dbReference type="InterPro" id="IPR008927">
    <property type="entry name" value="6-PGluconate_DH-like_C_sf"/>
</dbReference>
<dbReference type="InterPro" id="IPR018376">
    <property type="entry name" value="Enoyl-CoA_hyd/isom_CS"/>
</dbReference>
<accession>A0A8E1C1S5</accession>
<dbReference type="EMBL" id="JANF02000071">
    <property type="protein sequence ID" value="KER35495.1"/>
    <property type="molecule type" value="Genomic_DNA"/>
</dbReference>
<dbReference type="UniPathway" id="UPA00659"/>
<dbReference type="InterPro" id="IPR006108">
    <property type="entry name" value="3HC_DH_C"/>
</dbReference>
<comment type="subcellular location">
    <subcellularLocation>
        <location evidence="1">Peroxisome</location>
    </subcellularLocation>
</comment>
<dbReference type="PANTHER" id="PTHR23309:SF49">
    <property type="entry name" value="PEROXISOMAL BIFUNCTIONAL ENZYME"/>
    <property type="match status" value="1"/>
</dbReference>
<evidence type="ECO:0000256" key="13">
    <source>
        <dbReference type="ARBA" id="ARBA00023268"/>
    </source>
</evidence>
<evidence type="ECO:0000256" key="9">
    <source>
        <dbReference type="ARBA" id="ARBA00023098"/>
    </source>
</evidence>
<keyword evidence="7" id="KW-0560">Oxidoreductase</keyword>
<comment type="similarity">
    <text evidence="3">In the N-terminal section; belongs to the enoyl-CoA hydratase/isomerase family.</text>
</comment>
<evidence type="ECO:0000256" key="12">
    <source>
        <dbReference type="ARBA" id="ARBA00023239"/>
    </source>
</evidence>
<dbReference type="GO" id="GO:0016853">
    <property type="term" value="F:isomerase activity"/>
    <property type="evidence" value="ECO:0007669"/>
    <property type="project" value="UniProtKB-KW"/>
</dbReference>
<keyword evidence="6" id="KW-0442">Lipid degradation</keyword>
<keyword evidence="11" id="KW-0413">Isomerase</keyword>
<keyword evidence="8" id="KW-0520">NAD</keyword>
<dbReference type="AlphaFoldDB" id="A0A8E1C1S5"/>
<evidence type="ECO:0000256" key="2">
    <source>
        <dbReference type="ARBA" id="ARBA00005005"/>
    </source>
</evidence>
<evidence type="ECO:0000256" key="6">
    <source>
        <dbReference type="ARBA" id="ARBA00022963"/>
    </source>
</evidence>
<keyword evidence="5" id="KW-0276">Fatty acid metabolism</keyword>
<protein>
    <submittedName>
        <fullName evidence="19">3-hydroxyacyl-CoA dehydrogenase</fullName>
    </submittedName>
</protein>
<reference evidence="19 20" key="1">
    <citation type="submission" date="2014-05" db="EMBL/GenBank/DDBJ databases">
        <title>Genome Announcement of Sphingobium lucknowense F2.</title>
        <authorList>
            <person name="Lal R."/>
            <person name="Negi V."/>
            <person name="Lata P."/>
            <person name="Sangwan N."/>
            <person name="Gupta S.K."/>
            <person name="Rao D.L.N."/>
            <person name="Das S."/>
        </authorList>
    </citation>
    <scope>NUCLEOTIDE SEQUENCE [LARGE SCALE GENOMIC DNA]</scope>
    <source>
        <strain evidence="19 20">F2</strain>
    </source>
</reference>
<organism evidence="19 20">
    <name type="scientific">Sphingobium indicum F2</name>
    <dbReference type="NCBI Taxonomy" id="1450518"/>
    <lineage>
        <taxon>Bacteria</taxon>
        <taxon>Pseudomonadati</taxon>
        <taxon>Pseudomonadota</taxon>
        <taxon>Alphaproteobacteria</taxon>
        <taxon>Sphingomonadales</taxon>
        <taxon>Sphingomonadaceae</taxon>
        <taxon>Sphingobium</taxon>
    </lineage>
</organism>
<dbReference type="InterPro" id="IPR001753">
    <property type="entry name" value="Enoyl-CoA_hydra/iso"/>
</dbReference>
<evidence type="ECO:0000256" key="5">
    <source>
        <dbReference type="ARBA" id="ARBA00022832"/>
    </source>
</evidence>
<evidence type="ECO:0000313" key="18">
    <source>
        <dbReference type="EMBL" id="KER34965.1"/>
    </source>
</evidence>
<evidence type="ECO:0000256" key="7">
    <source>
        <dbReference type="ARBA" id="ARBA00023002"/>
    </source>
</evidence>
<evidence type="ECO:0000256" key="4">
    <source>
        <dbReference type="ARBA" id="ARBA00011245"/>
    </source>
</evidence>
<evidence type="ECO:0000256" key="3">
    <source>
        <dbReference type="ARBA" id="ARBA00008750"/>
    </source>
</evidence>
<comment type="pathway">
    <text evidence="2">Lipid metabolism; fatty acid beta-oxidation.</text>
</comment>
<name>A0A8E1C1S5_9SPHN</name>
<feature type="domain" description="3-hydroxyacyl-CoA dehydrogenase C-terminal" evidence="16">
    <location>
        <begin position="597"/>
        <end position="682"/>
    </location>
</feature>
<dbReference type="EMBL" id="JANF02000089">
    <property type="protein sequence ID" value="KER34965.1"/>
    <property type="molecule type" value="Genomic_DNA"/>
</dbReference>
<evidence type="ECO:0000256" key="8">
    <source>
        <dbReference type="ARBA" id="ARBA00023027"/>
    </source>
</evidence>
<dbReference type="Gene3D" id="1.10.1040.50">
    <property type="match status" value="1"/>
</dbReference>